<evidence type="ECO:0000313" key="6">
    <source>
        <dbReference type="EMBL" id="KAL3861853.1"/>
    </source>
</evidence>
<evidence type="ECO:0000256" key="4">
    <source>
        <dbReference type="SAM" id="Coils"/>
    </source>
</evidence>
<keyword evidence="4" id="KW-0175">Coiled coil</keyword>
<dbReference type="SMART" id="SM00338">
    <property type="entry name" value="BRLZ"/>
    <property type="match status" value="1"/>
</dbReference>
<evidence type="ECO:0000256" key="1">
    <source>
        <dbReference type="ARBA" id="ARBA00023015"/>
    </source>
</evidence>
<organism evidence="6 7">
    <name type="scientific">Sinanodonta woodiana</name>
    <name type="common">Chinese pond mussel</name>
    <name type="synonym">Anodonta woodiana</name>
    <dbReference type="NCBI Taxonomy" id="1069815"/>
    <lineage>
        <taxon>Eukaryota</taxon>
        <taxon>Metazoa</taxon>
        <taxon>Spiralia</taxon>
        <taxon>Lophotrochozoa</taxon>
        <taxon>Mollusca</taxon>
        <taxon>Bivalvia</taxon>
        <taxon>Autobranchia</taxon>
        <taxon>Heteroconchia</taxon>
        <taxon>Palaeoheterodonta</taxon>
        <taxon>Unionida</taxon>
        <taxon>Unionoidea</taxon>
        <taxon>Unionidae</taxon>
        <taxon>Unioninae</taxon>
        <taxon>Sinanodonta</taxon>
    </lineage>
</organism>
<keyword evidence="7" id="KW-1185">Reference proteome</keyword>
<proteinExistence type="predicted"/>
<evidence type="ECO:0000313" key="7">
    <source>
        <dbReference type="Proteomes" id="UP001634394"/>
    </source>
</evidence>
<feature type="coiled-coil region" evidence="4">
    <location>
        <begin position="135"/>
        <end position="162"/>
    </location>
</feature>
<name>A0ABD3VMT3_SINWO</name>
<dbReference type="AlphaFoldDB" id="A0ABD3VMT3"/>
<evidence type="ECO:0000259" key="5">
    <source>
        <dbReference type="PROSITE" id="PS50217"/>
    </source>
</evidence>
<protein>
    <recommendedName>
        <fullName evidence="5">BZIP domain-containing protein</fullName>
    </recommendedName>
</protein>
<dbReference type="PROSITE" id="PS00036">
    <property type="entry name" value="BZIP_BASIC"/>
    <property type="match status" value="1"/>
</dbReference>
<evidence type="ECO:0000256" key="2">
    <source>
        <dbReference type="ARBA" id="ARBA00023125"/>
    </source>
</evidence>
<dbReference type="GO" id="GO:0003677">
    <property type="term" value="F:DNA binding"/>
    <property type="evidence" value="ECO:0007669"/>
    <property type="project" value="UniProtKB-KW"/>
</dbReference>
<dbReference type="Proteomes" id="UP001634394">
    <property type="component" value="Unassembled WGS sequence"/>
</dbReference>
<dbReference type="PANTHER" id="PTHR23351:SF24">
    <property type="entry name" value="ACTIVATING TRANSCRIPTION FACTOR 3-RELATED"/>
    <property type="match status" value="1"/>
</dbReference>
<reference evidence="6 7" key="1">
    <citation type="submission" date="2024-11" db="EMBL/GenBank/DDBJ databases">
        <title>Chromosome-level genome assembly of the freshwater bivalve Anodonta woodiana.</title>
        <authorList>
            <person name="Chen X."/>
        </authorList>
    </citation>
    <scope>NUCLEOTIDE SEQUENCE [LARGE SCALE GENOMIC DNA]</scope>
    <source>
        <strain evidence="6">MN2024</strain>
        <tissue evidence="6">Gills</tissue>
    </source>
</reference>
<dbReference type="Gene3D" id="1.20.5.170">
    <property type="match status" value="1"/>
</dbReference>
<keyword evidence="2" id="KW-0238">DNA-binding</keyword>
<keyword evidence="3" id="KW-0804">Transcription</keyword>
<dbReference type="PANTHER" id="PTHR23351">
    <property type="entry name" value="FOS TRANSCRIPTION FACTOR-RELATED"/>
    <property type="match status" value="1"/>
</dbReference>
<dbReference type="InterPro" id="IPR000837">
    <property type="entry name" value="AP-1"/>
</dbReference>
<dbReference type="EMBL" id="JBJQND010000011">
    <property type="protein sequence ID" value="KAL3861853.1"/>
    <property type="molecule type" value="Genomic_DNA"/>
</dbReference>
<sequence>MYERSNSVVNFDLFIDTRIDDVESGADVLPFTLHEFPVLQKFNTIDMGLNDIQMKPIENKDTMPLVKEELRNRIQLKRLNEGKEELILDLTEQPKTELTDEEKEKVERRRVQNRMAARRFREKEKALGAKLQKTTQNLESVNTSLRTQIRELRKECQILHSQLTEHLSDCPKVKRPRIQPSFPL</sequence>
<keyword evidence="1" id="KW-0805">Transcription regulation</keyword>
<dbReference type="PROSITE" id="PS50217">
    <property type="entry name" value="BZIP"/>
    <property type="match status" value="1"/>
</dbReference>
<dbReference type="InterPro" id="IPR004827">
    <property type="entry name" value="bZIP"/>
</dbReference>
<dbReference type="PRINTS" id="PR00042">
    <property type="entry name" value="LEUZIPPRFOS"/>
</dbReference>
<dbReference type="SUPFAM" id="SSF57959">
    <property type="entry name" value="Leucine zipper domain"/>
    <property type="match status" value="1"/>
</dbReference>
<dbReference type="InterPro" id="IPR046347">
    <property type="entry name" value="bZIP_sf"/>
</dbReference>
<dbReference type="Pfam" id="PF00170">
    <property type="entry name" value="bZIP_1"/>
    <property type="match status" value="1"/>
</dbReference>
<gene>
    <name evidence="6" type="ORF">ACJMK2_007867</name>
</gene>
<feature type="domain" description="BZIP" evidence="5">
    <location>
        <begin position="103"/>
        <end position="166"/>
    </location>
</feature>
<accession>A0ABD3VMT3</accession>
<comment type="caution">
    <text evidence="6">The sequence shown here is derived from an EMBL/GenBank/DDBJ whole genome shotgun (WGS) entry which is preliminary data.</text>
</comment>
<evidence type="ECO:0000256" key="3">
    <source>
        <dbReference type="ARBA" id="ARBA00023163"/>
    </source>
</evidence>